<organism evidence="3 4">
    <name type="scientific">Mycolicibacterium vanbaalenii</name>
    <name type="common">Mycobacterium vanbaalenii</name>
    <dbReference type="NCBI Taxonomy" id="110539"/>
    <lineage>
        <taxon>Bacteria</taxon>
        <taxon>Bacillati</taxon>
        <taxon>Actinomycetota</taxon>
        <taxon>Actinomycetes</taxon>
        <taxon>Mycobacteriales</taxon>
        <taxon>Mycobacteriaceae</taxon>
        <taxon>Mycolicibacterium</taxon>
    </lineage>
</organism>
<proteinExistence type="predicted"/>
<keyword evidence="4" id="KW-1185">Reference proteome</keyword>
<feature type="region of interest" description="Disordered" evidence="1">
    <location>
        <begin position="421"/>
        <end position="443"/>
    </location>
</feature>
<protein>
    <submittedName>
        <fullName evidence="3">Acetoin dehydrogenase operon transcriptional activator AcoR</fullName>
    </submittedName>
</protein>
<dbReference type="EMBL" id="CACSIP010000012">
    <property type="protein sequence ID" value="CAA0109443.1"/>
    <property type="molecule type" value="Genomic_DNA"/>
</dbReference>
<sequence>MPSNIGSAPVPEPAVAAGEDPRRYARLMSAVYDATMAGNRAPARPREVIGDSWQRLIARGIDPDVGTEPVVETGALEMLRRASGLMEVLDEISHGLESLVAEGANILVVADAKGRVLWRSGSPAVLMNADRLGFVEGANWGEGSVGTNAIGTALVSQRAVQVFSAEHFLRSHHPWTCAGAPIRDPRTGQVIGVVDVSGPAPTVHPTTIALVDAVARLAESQLRQEHDRTLNRLRAFAAPILARMGSPALAVDTEGWVAAVDAMPMHNRILLPDQLAPGRVRLATLGWCAVEPLPGGWLVRPAAGDDQGDPQQPARVTLDFGNPDRPSLRLAGEFGYWTHDLSLRHAEILLALALSPQGRTAPQLAEDLYGDRSRVVTVRAEMSRLRKQFAGVLAAQPYRFAGSVDLELRYPDDRRLLLPPSTAPAVRAARTAGAPAEQREHNG</sequence>
<accession>A0A5S9PWM7</accession>
<name>A0A5S9PWM7_MYCVN</name>
<feature type="domain" description="GAF" evidence="2">
    <location>
        <begin position="124"/>
        <end position="221"/>
    </location>
</feature>
<dbReference type="Pfam" id="PF01590">
    <property type="entry name" value="GAF"/>
    <property type="match status" value="1"/>
</dbReference>
<evidence type="ECO:0000256" key="1">
    <source>
        <dbReference type="SAM" id="MobiDB-lite"/>
    </source>
</evidence>
<feature type="compositionally biased region" description="Low complexity" evidence="1">
    <location>
        <begin position="421"/>
        <end position="436"/>
    </location>
</feature>
<evidence type="ECO:0000313" key="4">
    <source>
        <dbReference type="Proteomes" id="UP000430146"/>
    </source>
</evidence>
<evidence type="ECO:0000259" key="2">
    <source>
        <dbReference type="Pfam" id="PF01590"/>
    </source>
</evidence>
<dbReference type="InterPro" id="IPR029016">
    <property type="entry name" value="GAF-like_dom_sf"/>
</dbReference>
<dbReference type="Proteomes" id="UP000430146">
    <property type="component" value="Unassembled WGS sequence"/>
</dbReference>
<evidence type="ECO:0000313" key="3">
    <source>
        <dbReference type="EMBL" id="CAA0109443.1"/>
    </source>
</evidence>
<dbReference type="OrthoDB" id="3928741at2"/>
<dbReference type="AlphaFoldDB" id="A0A5S9PWM7"/>
<dbReference type="RefSeq" id="WP_159230128.1">
    <property type="nucleotide sequence ID" value="NZ_CACSIP010000012.1"/>
</dbReference>
<reference evidence="3 4" key="1">
    <citation type="submission" date="2019-11" db="EMBL/GenBank/DDBJ databases">
        <authorList>
            <person name="Holert J."/>
        </authorList>
    </citation>
    <scope>NUCLEOTIDE SEQUENCE [LARGE SCALE GENOMIC DNA]</scope>
    <source>
        <strain evidence="3">BC8_1</strain>
    </source>
</reference>
<gene>
    <name evidence="3" type="primary">acoR_1</name>
    <name evidence="3" type="ORF">AELLOGFF_00714</name>
</gene>
<dbReference type="Gene3D" id="3.30.450.40">
    <property type="match status" value="1"/>
</dbReference>
<dbReference type="InterPro" id="IPR003018">
    <property type="entry name" value="GAF"/>
</dbReference>